<gene>
    <name evidence="1" type="ORF">H7I73_00145</name>
</gene>
<protein>
    <submittedName>
        <fullName evidence="1">CaiF/GrlA family transcriptional regulator</fullName>
    </submittedName>
</protein>
<name>A0A7X1BJG3_9ENTR</name>
<dbReference type="Pfam" id="PF07180">
    <property type="entry name" value="CaiF_GrlA"/>
    <property type="match status" value="1"/>
</dbReference>
<evidence type="ECO:0000313" key="1">
    <source>
        <dbReference type="EMBL" id="MBC2618051.1"/>
    </source>
</evidence>
<reference evidence="1 2" key="1">
    <citation type="submission" date="2020-08" db="EMBL/GenBank/DDBJ databases">
        <title>Emergence and comparative genomics analysis of Citrobacter in Fennec fox imported from North Africa to China.</title>
        <authorList>
            <person name="Zheng B."/>
        </authorList>
    </citation>
    <scope>NUCLEOTIDE SEQUENCE [LARGE SCALE GENOMIC DNA]</scope>
    <source>
        <strain evidence="1 2">FF141</strain>
    </source>
</reference>
<dbReference type="AlphaFoldDB" id="A0A7X1BJG3"/>
<accession>A0A7X1BJG3</accession>
<dbReference type="Gene3D" id="1.10.10.10">
    <property type="entry name" value="Winged helix-like DNA-binding domain superfamily/Winged helix DNA-binding domain"/>
    <property type="match status" value="1"/>
</dbReference>
<dbReference type="InterPro" id="IPR020357">
    <property type="entry name" value="Tscrpt_reg_CaiF/GrlA"/>
</dbReference>
<dbReference type="RefSeq" id="WP_085047697.1">
    <property type="nucleotide sequence ID" value="NZ_JACLAG010000001.1"/>
</dbReference>
<dbReference type="EMBL" id="JACLAG010000001">
    <property type="protein sequence ID" value="MBC2618051.1"/>
    <property type="molecule type" value="Genomic_DNA"/>
</dbReference>
<dbReference type="GO" id="GO:0006351">
    <property type="term" value="P:DNA-templated transcription"/>
    <property type="evidence" value="ECO:0007669"/>
    <property type="project" value="InterPro"/>
</dbReference>
<organism evidence="1 2">
    <name type="scientific">Citrobacter cronae</name>
    <dbReference type="NCBI Taxonomy" id="1748967"/>
    <lineage>
        <taxon>Bacteria</taxon>
        <taxon>Pseudomonadati</taxon>
        <taxon>Pseudomonadota</taxon>
        <taxon>Gammaproteobacteria</taxon>
        <taxon>Enterobacterales</taxon>
        <taxon>Enterobacteriaceae</taxon>
        <taxon>Citrobacter</taxon>
        <taxon>Citrobacter freundii complex</taxon>
    </lineage>
</organism>
<comment type="caution">
    <text evidence="1">The sequence shown here is derived from an EMBL/GenBank/DDBJ whole genome shotgun (WGS) entry which is preliminary data.</text>
</comment>
<evidence type="ECO:0000313" key="2">
    <source>
        <dbReference type="Proteomes" id="UP000548504"/>
    </source>
</evidence>
<dbReference type="InterPro" id="IPR036388">
    <property type="entry name" value="WH-like_DNA-bd_sf"/>
</dbReference>
<dbReference type="Proteomes" id="UP000548504">
    <property type="component" value="Unassembled WGS sequence"/>
</dbReference>
<proteinExistence type="predicted"/>
<sequence length="155" mass="18096">MKNESLRNKNYHNAIIPDSVSQYSKQPLYIIIALWCQQQKKWVNRNDIAKAFAMPKRRASFQLSYIISRPNSIHFRSRQQIQPGMRHPCNEIWVERVIIESVKNKIKKSPPSNAKPRRTIMGSYRSRVGNGMSGNNDIWHTLVIMRNTKMGGEDE</sequence>